<dbReference type="InterPro" id="IPR046857">
    <property type="entry name" value="Gemin6_Sm-like_dom"/>
</dbReference>
<dbReference type="AlphaFoldDB" id="A0A8X6XYK3"/>
<dbReference type="EMBL" id="BMAV01014368">
    <property type="protein sequence ID" value="GFY62711.1"/>
    <property type="molecule type" value="Genomic_DNA"/>
</dbReference>
<dbReference type="GO" id="GO:0032797">
    <property type="term" value="C:SMN complex"/>
    <property type="evidence" value="ECO:0007669"/>
    <property type="project" value="TreeGrafter"/>
</dbReference>
<dbReference type="InterPro" id="IPR046856">
    <property type="entry name" value="Gemin6_C"/>
</dbReference>
<evidence type="ECO:0000259" key="1">
    <source>
        <dbReference type="PROSITE" id="PS52001"/>
    </source>
</evidence>
<dbReference type="PANTHER" id="PTHR14710">
    <property type="entry name" value="GEM-ASSOCIATED PROTEIN 6"/>
    <property type="match status" value="1"/>
</dbReference>
<dbReference type="InterPro" id="IPR047574">
    <property type="entry name" value="AD"/>
</dbReference>
<organism evidence="2 3">
    <name type="scientific">Trichonephila inaurata madagascariensis</name>
    <dbReference type="NCBI Taxonomy" id="2747483"/>
    <lineage>
        <taxon>Eukaryota</taxon>
        <taxon>Metazoa</taxon>
        <taxon>Ecdysozoa</taxon>
        <taxon>Arthropoda</taxon>
        <taxon>Chelicerata</taxon>
        <taxon>Arachnida</taxon>
        <taxon>Araneae</taxon>
        <taxon>Araneomorphae</taxon>
        <taxon>Entelegynae</taxon>
        <taxon>Araneoidea</taxon>
        <taxon>Nephilidae</taxon>
        <taxon>Trichonephila</taxon>
        <taxon>Trichonephila inaurata</taxon>
    </lineage>
</organism>
<dbReference type="PANTHER" id="PTHR14710:SF2">
    <property type="entry name" value="GEM-ASSOCIATED PROTEIN 6"/>
    <property type="match status" value="1"/>
</dbReference>
<evidence type="ECO:0000313" key="3">
    <source>
        <dbReference type="Proteomes" id="UP000886998"/>
    </source>
</evidence>
<dbReference type="InterPro" id="IPR009422">
    <property type="entry name" value="Gemin6"/>
</dbReference>
<reference evidence="2" key="1">
    <citation type="submission" date="2020-08" db="EMBL/GenBank/DDBJ databases">
        <title>Multicomponent nature underlies the extraordinary mechanical properties of spider dragline silk.</title>
        <authorList>
            <person name="Kono N."/>
            <person name="Nakamura H."/>
            <person name="Mori M."/>
            <person name="Yoshida Y."/>
            <person name="Ohtoshi R."/>
            <person name="Malay A.D."/>
            <person name="Moran D.A.P."/>
            <person name="Tomita M."/>
            <person name="Numata K."/>
            <person name="Arakawa K."/>
        </authorList>
    </citation>
    <scope>NUCLEOTIDE SEQUENCE</scope>
</reference>
<dbReference type="Pfam" id="PF20417">
    <property type="entry name" value="Gemin6_C"/>
    <property type="match status" value="1"/>
</dbReference>
<dbReference type="Proteomes" id="UP000886998">
    <property type="component" value="Unassembled WGS sequence"/>
</dbReference>
<dbReference type="Pfam" id="PF06372">
    <property type="entry name" value="Gemin6"/>
    <property type="match status" value="1"/>
</dbReference>
<dbReference type="OrthoDB" id="77463at2759"/>
<dbReference type="GO" id="GO:0005634">
    <property type="term" value="C:nucleus"/>
    <property type="evidence" value="ECO:0007669"/>
    <property type="project" value="InterPro"/>
</dbReference>
<gene>
    <name evidence="2" type="primary">X975_25857</name>
    <name evidence="2" type="ORF">TNIN_112001</name>
</gene>
<keyword evidence="3" id="KW-1185">Reference proteome</keyword>
<accession>A0A8X6XYK3</accession>
<sequence length="174" mass="20196">MDIDFDRTLKYKNHLMKYVEVEIKDKKAKEGWLQCIDPLTGHLILARASSEKLYEDEVIIVPGDSVKSLKVLRESGEDKKDILPNFTDKERNVPSEDILERKKRLILWLKKNRLPFKEIGNDEGLVVCDTVTIRPPFKPENCISMNGRVLMMVQKLVADLPDEMKEEVKVKTEK</sequence>
<name>A0A8X6XYK3_9ARAC</name>
<proteinExistence type="predicted"/>
<dbReference type="Gene3D" id="2.30.30.100">
    <property type="match status" value="1"/>
</dbReference>
<evidence type="ECO:0000313" key="2">
    <source>
        <dbReference type="EMBL" id="GFY62711.1"/>
    </source>
</evidence>
<dbReference type="GO" id="GO:0000387">
    <property type="term" value="P:spliceosomal snRNP assembly"/>
    <property type="evidence" value="ECO:0007669"/>
    <property type="project" value="TreeGrafter"/>
</dbReference>
<dbReference type="GO" id="GO:0000245">
    <property type="term" value="P:spliceosomal complex assembly"/>
    <property type="evidence" value="ECO:0007669"/>
    <property type="project" value="InterPro"/>
</dbReference>
<dbReference type="PROSITE" id="PS52001">
    <property type="entry name" value="AD"/>
    <property type="match status" value="1"/>
</dbReference>
<comment type="caution">
    <text evidence="2">The sequence shown here is derived from an EMBL/GenBank/DDBJ whole genome shotgun (WGS) entry which is preliminary data.</text>
</comment>
<protein>
    <submittedName>
        <fullName evidence="2">Gem-associated protein 6</fullName>
    </submittedName>
</protein>
<feature type="domain" description="AD" evidence="1">
    <location>
        <begin position="67"/>
        <end position="165"/>
    </location>
</feature>